<sequence>MRIRKTSLLFGLSCLIVFGCIVLLLGKNKNLAGEDQDLKRNYEIVQKIGKSVSDLLKESPIQNEDVLKGTNVKQDLLKSDGKSVTNDCLFVEKPPLQPDMQMLNSYSNKISHCRSLQNRYEVWTRVASKEMECWAGRLLDIWNNNDDDDHARGNEAVVGGHQLGSALLKTRSLNFAFFMFMLLICTRCFQAV</sequence>
<evidence type="ECO:0000313" key="3">
    <source>
        <dbReference type="Proteomes" id="UP000789390"/>
    </source>
</evidence>
<keyword evidence="1" id="KW-0812">Transmembrane</keyword>
<keyword evidence="3" id="KW-1185">Reference proteome</keyword>
<proteinExistence type="predicted"/>
<feature type="transmembrane region" description="Helical" evidence="1">
    <location>
        <begin position="7"/>
        <end position="26"/>
    </location>
</feature>
<dbReference type="Proteomes" id="UP000789390">
    <property type="component" value="Unassembled WGS sequence"/>
</dbReference>
<comment type="caution">
    <text evidence="2">The sequence shown here is derived from an EMBL/GenBank/DDBJ whole genome shotgun (WGS) entry which is preliminary data.</text>
</comment>
<evidence type="ECO:0000313" key="2">
    <source>
        <dbReference type="EMBL" id="CAH0107156.1"/>
    </source>
</evidence>
<dbReference type="PROSITE" id="PS51257">
    <property type="entry name" value="PROKAR_LIPOPROTEIN"/>
    <property type="match status" value="1"/>
</dbReference>
<accession>A0A8J2S0Y8</accession>
<keyword evidence="1" id="KW-0472">Membrane</keyword>
<organism evidence="2 3">
    <name type="scientific">Daphnia galeata</name>
    <dbReference type="NCBI Taxonomy" id="27404"/>
    <lineage>
        <taxon>Eukaryota</taxon>
        <taxon>Metazoa</taxon>
        <taxon>Ecdysozoa</taxon>
        <taxon>Arthropoda</taxon>
        <taxon>Crustacea</taxon>
        <taxon>Branchiopoda</taxon>
        <taxon>Diplostraca</taxon>
        <taxon>Cladocera</taxon>
        <taxon>Anomopoda</taxon>
        <taxon>Daphniidae</taxon>
        <taxon>Daphnia</taxon>
    </lineage>
</organism>
<dbReference type="OrthoDB" id="6355387at2759"/>
<protein>
    <submittedName>
        <fullName evidence="2">Uncharacterized protein</fullName>
    </submittedName>
</protein>
<gene>
    <name evidence="2" type="ORF">DGAL_LOCUS10447</name>
</gene>
<name>A0A8J2S0Y8_9CRUS</name>
<reference evidence="2" key="1">
    <citation type="submission" date="2021-11" db="EMBL/GenBank/DDBJ databases">
        <authorList>
            <person name="Schell T."/>
        </authorList>
    </citation>
    <scope>NUCLEOTIDE SEQUENCE</scope>
    <source>
        <strain evidence="2">M5</strain>
    </source>
</reference>
<dbReference type="EMBL" id="CAKKLH010000257">
    <property type="protein sequence ID" value="CAH0107156.1"/>
    <property type="molecule type" value="Genomic_DNA"/>
</dbReference>
<keyword evidence="1" id="KW-1133">Transmembrane helix</keyword>
<evidence type="ECO:0000256" key="1">
    <source>
        <dbReference type="SAM" id="Phobius"/>
    </source>
</evidence>
<dbReference type="AlphaFoldDB" id="A0A8J2S0Y8"/>